<keyword evidence="2" id="KW-0813">Transport</keyword>
<feature type="transmembrane region" description="Helical" evidence="7">
    <location>
        <begin position="6"/>
        <end position="24"/>
    </location>
</feature>
<dbReference type="AlphaFoldDB" id="A0A1G8ULS4"/>
<dbReference type="RefSeq" id="WP_090303405.1">
    <property type="nucleotide sequence ID" value="NZ_FNFE01000001.1"/>
</dbReference>
<dbReference type="GO" id="GO:0005886">
    <property type="term" value="C:plasma membrane"/>
    <property type="evidence" value="ECO:0007669"/>
    <property type="project" value="UniProtKB-SubCell"/>
</dbReference>
<keyword evidence="6 7" id="KW-0472">Membrane</keyword>
<organism evidence="8 9">
    <name type="scientific">Natronorubrum texcoconense</name>
    <dbReference type="NCBI Taxonomy" id="1095776"/>
    <lineage>
        <taxon>Archaea</taxon>
        <taxon>Methanobacteriati</taxon>
        <taxon>Methanobacteriota</taxon>
        <taxon>Stenosarchaea group</taxon>
        <taxon>Halobacteria</taxon>
        <taxon>Halobacteriales</taxon>
        <taxon>Natrialbaceae</taxon>
        <taxon>Natronorubrum</taxon>
    </lineage>
</organism>
<keyword evidence="4 7" id="KW-0812">Transmembrane</keyword>
<feature type="transmembrane region" description="Helical" evidence="7">
    <location>
        <begin position="141"/>
        <end position="158"/>
    </location>
</feature>
<dbReference type="PANTHER" id="PTHR30354:SF22">
    <property type="entry name" value="HIGH-AFFINITY GLUCONATE TRANSPORTER"/>
    <property type="match status" value="1"/>
</dbReference>
<evidence type="ECO:0000313" key="8">
    <source>
        <dbReference type="EMBL" id="SDJ54594.1"/>
    </source>
</evidence>
<sequence>MAFENPLIVFAIGLIAVIALLVWLRLPAVLGLVIAGLIVGIATAEVPLGDVPSELAVGLGETFEGVGIPILMAAIIGKAMMESGAAERIVRAFQSRLREDRSYLALWGSSTALSIPVFFDNVFFLLTPLARSMRARTGRDYALYIAVIGAGAATTHVLVPPTPGPLAVSLELGADLLWTMIIGATVAIPTAIVSGILYGKWINRRLDDIPLRETVGSTAEEAHELAERDISALPGVFEASLPILLAVVLVASNTTIDYFIDLADAGVFPFDLIHGPLEAAQPAAAFVGDPNFALTAAALVAALTYLRIRNLDRDVWNDELVEALKSGGHIAAITSAGGAFGALLAASGIGDHIVELISVGGAGISVLISAWVIAAAIRIAQGSATVAMITTAGIMAPQVPELGVSAVYLALIIGAGGNICSWFNDSGFWLIKEIGGLTEAETVKIWTVLTTIISVTAFIIIIAMATVIPNVPA</sequence>
<dbReference type="Pfam" id="PF02447">
    <property type="entry name" value="GntP_permease"/>
    <property type="match status" value="1"/>
</dbReference>
<evidence type="ECO:0000256" key="6">
    <source>
        <dbReference type="ARBA" id="ARBA00023136"/>
    </source>
</evidence>
<keyword evidence="9" id="KW-1185">Reference proteome</keyword>
<dbReference type="OrthoDB" id="99138at2157"/>
<feature type="transmembrane region" description="Helical" evidence="7">
    <location>
        <begin position="445"/>
        <end position="468"/>
    </location>
</feature>
<keyword evidence="5 7" id="KW-1133">Transmembrane helix</keyword>
<feature type="transmembrane region" description="Helical" evidence="7">
    <location>
        <begin position="406"/>
        <end position="424"/>
    </location>
</feature>
<protein>
    <submittedName>
        <fullName evidence="8">Gluconate:H+ symporter, GntP family</fullName>
    </submittedName>
</protein>
<gene>
    <name evidence="8" type="ORF">SAMN04515672_0938</name>
</gene>
<evidence type="ECO:0000256" key="2">
    <source>
        <dbReference type="ARBA" id="ARBA00022448"/>
    </source>
</evidence>
<comment type="subcellular location">
    <subcellularLocation>
        <location evidence="1">Cell membrane</location>
        <topology evidence="1">Multi-pass membrane protein</topology>
    </subcellularLocation>
</comment>
<feature type="transmembrane region" description="Helical" evidence="7">
    <location>
        <begin position="104"/>
        <end position="129"/>
    </location>
</feature>
<feature type="transmembrane region" description="Helical" evidence="7">
    <location>
        <begin position="329"/>
        <end position="350"/>
    </location>
</feature>
<reference evidence="9" key="1">
    <citation type="submission" date="2016-10" db="EMBL/GenBank/DDBJ databases">
        <authorList>
            <person name="Varghese N."/>
            <person name="Submissions S."/>
        </authorList>
    </citation>
    <scope>NUCLEOTIDE SEQUENCE [LARGE SCALE GENOMIC DNA]</scope>
    <source>
        <strain evidence="9">B4,CECT 8067,JCM 17497</strain>
    </source>
</reference>
<name>A0A1G8ULS4_9EURY</name>
<evidence type="ECO:0000256" key="4">
    <source>
        <dbReference type="ARBA" id="ARBA00022692"/>
    </source>
</evidence>
<evidence type="ECO:0000256" key="5">
    <source>
        <dbReference type="ARBA" id="ARBA00022989"/>
    </source>
</evidence>
<dbReference type="GO" id="GO:0015128">
    <property type="term" value="F:gluconate transmembrane transporter activity"/>
    <property type="evidence" value="ECO:0007669"/>
    <property type="project" value="InterPro"/>
</dbReference>
<dbReference type="STRING" id="1095776.SAMN04515672_0938"/>
<dbReference type="EMBL" id="FNFE01000001">
    <property type="protein sequence ID" value="SDJ54594.1"/>
    <property type="molecule type" value="Genomic_DNA"/>
</dbReference>
<dbReference type="Proteomes" id="UP000198882">
    <property type="component" value="Unassembled WGS sequence"/>
</dbReference>
<feature type="transmembrane region" description="Helical" evidence="7">
    <location>
        <begin position="178"/>
        <end position="198"/>
    </location>
</feature>
<evidence type="ECO:0000256" key="1">
    <source>
        <dbReference type="ARBA" id="ARBA00004651"/>
    </source>
</evidence>
<accession>A0A1G8ULS4</accession>
<feature type="transmembrane region" description="Helical" evidence="7">
    <location>
        <begin position="292"/>
        <end position="308"/>
    </location>
</feature>
<feature type="transmembrane region" description="Helical" evidence="7">
    <location>
        <begin position="29"/>
        <end position="48"/>
    </location>
</feature>
<keyword evidence="3" id="KW-1003">Cell membrane</keyword>
<evidence type="ECO:0000256" key="3">
    <source>
        <dbReference type="ARBA" id="ARBA00022475"/>
    </source>
</evidence>
<dbReference type="PANTHER" id="PTHR30354">
    <property type="entry name" value="GNT FAMILY GLUCONATE TRANSPORTER"/>
    <property type="match status" value="1"/>
</dbReference>
<feature type="transmembrane region" description="Helical" evidence="7">
    <location>
        <begin position="356"/>
        <end position="377"/>
    </location>
</feature>
<evidence type="ECO:0000256" key="7">
    <source>
        <dbReference type="SAM" id="Phobius"/>
    </source>
</evidence>
<evidence type="ECO:0000313" key="9">
    <source>
        <dbReference type="Proteomes" id="UP000198882"/>
    </source>
</evidence>
<dbReference type="InterPro" id="IPR003474">
    <property type="entry name" value="Glcn_transporter"/>
</dbReference>
<proteinExistence type="predicted"/>